<evidence type="ECO:0000313" key="11">
    <source>
        <dbReference type="EMBL" id="CZE47246.1"/>
    </source>
</evidence>
<keyword evidence="7 9" id="KW-0067">ATP-binding</keyword>
<feature type="site" description="Transition state stabilizer" evidence="9">
    <location>
        <position position="29"/>
    </location>
</feature>
<dbReference type="InterPro" id="IPR004662">
    <property type="entry name" value="AcgluKinase_fam"/>
</dbReference>
<dbReference type="GO" id="GO:0003991">
    <property type="term" value="F:acetylglutamate kinase activity"/>
    <property type="evidence" value="ECO:0007669"/>
    <property type="project" value="UniProtKB-UniRule"/>
</dbReference>
<dbReference type="Gene3D" id="3.40.1160.10">
    <property type="entry name" value="Acetylglutamate kinase-like"/>
    <property type="match status" value="1"/>
</dbReference>
<dbReference type="PANTHER" id="PTHR23342:SF0">
    <property type="entry name" value="N-ACETYLGLUTAMATE SYNTHASE, MITOCHONDRIAL"/>
    <property type="match status" value="1"/>
</dbReference>
<dbReference type="UniPathway" id="UPA00068">
    <property type="reaction ID" value="UER00107"/>
</dbReference>
<keyword evidence="9" id="KW-0963">Cytoplasm</keyword>
<dbReference type="Proteomes" id="UP000069632">
    <property type="component" value="Unassembled WGS sequence"/>
</dbReference>
<accession>A0A128EEB3</accession>
<dbReference type="RefSeq" id="WP_075493340.1">
    <property type="nucleotide sequence ID" value="NZ_FIZP01000002.1"/>
</dbReference>
<comment type="function">
    <text evidence="9">Catalyzes the ATP-dependent phosphorylation of N-acetyl-L-glutamate.</text>
</comment>
<dbReference type="GO" id="GO:0005524">
    <property type="term" value="F:ATP binding"/>
    <property type="evidence" value="ECO:0007669"/>
    <property type="project" value="UniProtKB-UniRule"/>
</dbReference>
<dbReference type="HAMAP" id="MF_00082">
    <property type="entry name" value="ArgB"/>
    <property type="match status" value="1"/>
</dbReference>
<dbReference type="GO" id="GO:0042450">
    <property type="term" value="P:L-arginine biosynthetic process via ornithine"/>
    <property type="evidence" value="ECO:0007669"/>
    <property type="project" value="UniProtKB-UniRule"/>
</dbReference>
<dbReference type="InterPro" id="IPR036393">
    <property type="entry name" value="AceGlu_kinase-like_sf"/>
</dbReference>
<dbReference type="Pfam" id="PF00696">
    <property type="entry name" value="AA_kinase"/>
    <property type="match status" value="1"/>
</dbReference>
<proteinExistence type="inferred from homology"/>
<feature type="site" description="Transition state stabilizer" evidence="9">
    <location>
        <position position="239"/>
    </location>
</feature>
<feature type="domain" description="Aspartate/glutamate/uridylate kinase" evidence="10">
    <location>
        <begin position="24"/>
        <end position="258"/>
    </location>
</feature>
<dbReference type="OrthoDB" id="9803155at2"/>
<evidence type="ECO:0000256" key="4">
    <source>
        <dbReference type="ARBA" id="ARBA00022679"/>
    </source>
</evidence>
<organism evidence="11 12">
    <name type="scientific">Campylobacter geochelonis</name>
    <dbReference type="NCBI Taxonomy" id="1780362"/>
    <lineage>
        <taxon>Bacteria</taxon>
        <taxon>Pseudomonadati</taxon>
        <taxon>Campylobacterota</taxon>
        <taxon>Epsilonproteobacteria</taxon>
        <taxon>Campylobacterales</taxon>
        <taxon>Campylobacteraceae</taxon>
        <taxon>Campylobacter</taxon>
    </lineage>
</organism>
<dbReference type="SUPFAM" id="SSF53633">
    <property type="entry name" value="Carbamate kinase-like"/>
    <property type="match status" value="1"/>
</dbReference>
<evidence type="ECO:0000256" key="7">
    <source>
        <dbReference type="ARBA" id="ARBA00022840"/>
    </source>
</evidence>
<comment type="pathway">
    <text evidence="1 9">Amino-acid biosynthesis; L-arginine biosynthesis; N(2)-acetyl-L-ornithine from L-glutamate: step 2/4.</text>
</comment>
<comment type="catalytic activity">
    <reaction evidence="8 9">
        <text>N-acetyl-L-glutamate + ATP = N-acetyl-L-glutamyl 5-phosphate + ADP</text>
        <dbReference type="Rhea" id="RHEA:14629"/>
        <dbReference type="ChEBI" id="CHEBI:30616"/>
        <dbReference type="ChEBI" id="CHEBI:44337"/>
        <dbReference type="ChEBI" id="CHEBI:57936"/>
        <dbReference type="ChEBI" id="CHEBI:456216"/>
        <dbReference type="EC" id="2.7.2.8"/>
    </reaction>
</comment>
<feature type="binding site" evidence="9">
    <location>
        <position position="86"/>
    </location>
    <ligand>
        <name>substrate</name>
    </ligand>
</feature>
<feature type="binding site" evidence="9">
    <location>
        <begin position="64"/>
        <end position="65"/>
    </location>
    <ligand>
        <name>substrate</name>
    </ligand>
</feature>
<keyword evidence="3 9" id="KW-0028">Amino-acid biosynthesis</keyword>
<evidence type="ECO:0000256" key="8">
    <source>
        <dbReference type="ARBA" id="ARBA00048141"/>
    </source>
</evidence>
<evidence type="ECO:0000256" key="3">
    <source>
        <dbReference type="ARBA" id="ARBA00022605"/>
    </source>
</evidence>
<dbReference type="EC" id="2.7.2.8" evidence="9"/>
<comment type="similarity">
    <text evidence="9">Belongs to the acetylglutamate kinase family. ArgB subfamily.</text>
</comment>
<feature type="binding site" evidence="9">
    <location>
        <position position="179"/>
    </location>
    <ligand>
        <name>substrate</name>
    </ligand>
</feature>
<dbReference type="InterPro" id="IPR041727">
    <property type="entry name" value="NAGK-C"/>
</dbReference>
<dbReference type="PANTHER" id="PTHR23342">
    <property type="entry name" value="N-ACETYLGLUTAMATE SYNTHASE"/>
    <property type="match status" value="1"/>
</dbReference>
<evidence type="ECO:0000259" key="10">
    <source>
        <dbReference type="Pfam" id="PF00696"/>
    </source>
</evidence>
<dbReference type="PRINTS" id="PR00474">
    <property type="entry name" value="GLU5KINASE"/>
</dbReference>
<dbReference type="AlphaFoldDB" id="A0A128EEB3"/>
<keyword evidence="12" id="KW-1185">Reference proteome</keyword>
<keyword evidence="4 9" id="KW-0808">Transferase</keyword>
<reference evidence="11 12" key="1">
    <citation type="submission" date="2016-02" db="EMBL/GenBank/DDBJ databases">
        <authorList>
            <consortium name="Pathogen Informatics"/>
        </authorList>
    </citation>
    <scope>NUCLEOTIDE SEQUENCE [LARGE SCALE GENOMIC DNA]</scope>
    <source>
        <strain evidence="11 12">RC20</strain>
    </source>
</reference>
<evidence type="ECO:0000256" key="6">
    <source>
        <dbReference type="ARBA" id="ARBA00022777"/>
    </source>
</evidence>
<dbReference type="InterPro" id="IPR001048">
    <property type="entry name" value="Asp/Glu/Uridylate_kinase"/>
</dbReference>
<comment type="subcellular location">
    <subcellularLocation>
        <location evidence="9">Cytoplasm</location>
    </subcellularLocation>
</comment>
<evidence type="ECO:0000313" key="12">
    <source>
        <dbReference type="Proteomes" id="UP000069632"/>
    </source>
</evidence>
<keyword evidence="6 9" id="KW-0418">Kinase</keyword>
<gene>
    <name evidence="9 11" type="primary">argB</name>
    <name evidence="11" type="ORF">ERS672216_00798</name>
</gene>
<dbReference type="InterPro" id="IPR001057">
    <property type="entry name" value="Glu/AcGlu_kinase"/>
</dbReference>
<evidence type="ECO:0000256" key="9">
    <source>
        <dbReference type="HAMAP-Rule" id="MF_00082"/>
    </source>
</evidence>
<keyword evidence="5 9" id="KW-0547">Nucleotide-binding</keyword>
<dbReference type="NCBIfam" id="TIGR00761">
    <property type="entry name" value="argB"/>
    <property type="match status" value="1"/>
</dbReference>
<keyword evidence="2 9" id="KW-0055">Arginine biosynthesis</keyword>
<name>A0A128EEB3_9BACT</name>
<dbReference type="CDD" id="cd04250">
    <property type="entry name" value="AAK_NAGK-C"/>
    <property type="match status" value="1"/>
</dbReference>
<dbReference type="GO" id="GO:0005737">
    <property type="term" value="C:cytoplasm"/>
    <property type="evidence" value="ECO:0007669"/>
    <property type="project" value="UniProtKB-SubCell"/>
</dbReference>
<dbReference type="EMBL" id="FIZP01000002">
    <property type="protein sequence ID" value="CZE47246.1"/>
    <property type="molecule type" value="Genomic_DNA"/>
</dbReference>
<evidence type="ECO:0000256" key="2">
    <source>
        <dbReference type="ARBA" id="ARBA00022571"/>
    </source>
</evidence>
<dbReference type="InterPro" id="IPR037528">
    <property type="entry name" value="ArgB"/>
</dbReference>
<protein>
    <recommendedName>
        <fullName evidence="9">Acetylglutamate kinase</fullName>
        <ecNumber evidence="9">2.7.2.8</ecNumber>
    </recommendedName>
    <alternativeName>
        <fullName evidence="9">N-acetyl-L-glutamate 5-phosphotransferase</fullName>
    </alternativeName>
    <alternativeName>
        <fullName evidence="9">NAG kinase</fullName>
        <shortName evidence="9">NAGK</shortName>
    </alternativeName>
</protein>
<evidence type="ECO:0000256" key="5">
    <source>
        <dbReference type="ARBA" id="ARBA00022741"/>
    </source>
</evidence>
<dbReference type="FunFam" id="3.40.1160.10:FF:000004">
    <property type="entry name" value="Acetylglutamate kinase"/>
    <property type="match status" value="1"/>
</dbReference>
<dbReference type="PIRSF" id="PIRSF000728">
    <property type="entry name" value="NAGK"/>
    <property type="match status" value="1"/>
</dbReference>
<sequence length="280" mass="30319">MQKKSRTAEIILSALPYIRKFRDKVFVIKYGGAAQTQESLKSDFARDIVLLHMVGIKVIVVHGGGKKINQTLQNLNMQSEFIDGLRVTTKEMIEVVEMVLCGLVNKEISGLLNQNGAPAVGISGKDGDLLKAKSLQDGKYGFVGEITQVNTKLIYDILESGYVPVIAPLASDENSQSYNINADLCASSVATALKADKIIFLTDIDGVLDKDGNLISKLDKKLIDELKADGTISGGMIPKLDACLECIENGVKNTHIINGKIPHSILLELFTDDGIGSMVR</sequence>
<evidence type="ECO:0000256" key="1">
    <source>
        <dbReference type="ARBA" id="ARBA00004828"/>
    </source>
</evidence>